<evidence type="ECO:0000313" key="2">
    <source>
        <dbReference type="EMBL" id="EAG9355031.1"/>
    </source>
</evidence>
<dbReference type="PANTHER" id="PTHR30121:SF6">
    <property type="entry name" value="SLR6007 PROTEIN"/>
    <property type="match status" value="1"/>
</dbReference>
<dbReference type="InterPro" id="IPR051162">
    <property type="entry name" value="T4SS_component"/>
</dbReference>
<dbReference type="RefSeq" id="WP_117114331.1">
    <property type="nucleotide sequence ID" value="NZ_CP090058.1"/>
</dbReference>
<sequence length="844" mass="97563">MEFDATKENQNKGQESFKNRSTRKRYQRLDKNMVIKGKTEEGYIKIQYGSKVSFMDIVTVKKYDIDLIDDDEFYRTTDAYWDFMKNYPHPIKEVFLNFDEDNQMQQAYFTDKIKKSKNARQTELLEVELDKLQYIERTLRRNDVYMYVYAPTVQELENRKETIRTNFQETLMQDEIDFNTKTRIIATVINGEAPRKEIEDEISFLEAIQPKGNISFKDEFHIRTGHNYQACLHVYGYPSIYMGNWMKDVTNHDELLPKLGEHVNALTIPRIDTIVTVDYMTETEADFGEMLKGTVGEYYSRYHRAQDATDKDNLYEEISAARELAFKVNNAGEQIKMCHVRIFVSAATQEVLEKHLDSIRRKLSNKGYQSAVYLEENLEEWQSQFLGYDLQKALPSFHPGNEIPAEAMGLGFAHDQTYLKDPTGPYFGFTRTGGTVYWDLFHKSEKRLAYNLFIAGDMGAGKSTALKKLVKSNGVKGNFIRGFDKAGEFTNVVSDIGGHSIKLNGEDGRLNLFQVYPNVSRKDLNGQFIVDEAQSFSQHVKNIGMVYQLKNGLVDAGDLDDITALAYEFYKEFGLWGNGQASITNLPDNAYPILEDWVQFIDKKMADEQDAESKKTYRKIHKSFKAMLTNYGKMFNGHTTIPDFSKQQILFYETGGMETFDDYVFDIQIYLATTQIWATMTSLGRQEQNAYTARKKHWFDYIRFLVVMDECHNYLNIEKAYTAKFFVTMLSEARKFFAGIVFATQRLERMFPKADNVQSKEMVLAANQLSQIVGLCPYKMIFKTDTASMDRVRAVFKTQLTESEYELIPRFHTGDCILSMAGDQNLTMHVEITEEENLQFAGGA</sequence>
<comment type="caution">
    <text evidence="2">The sequence shown here is derived from an EMBL/GenBank/DDBJ whole genome shotgun (WGS) entry which is preliminary data.</text>
</comment>
<evidence type="ECO:0000313" key="3">
    <source>
        <dbReference type="Proteomes" id="UP000524387"/>
    </source>
</evidence>
<dbReference type="InterPro" id="IPR027417">
    <property type="entry name" value="P-loop_NTPase"/>
</dbReference>
<dbReference type="Proteomes" id="UP000524387">
    <property type="component" value="Unassembled WGS sequence"/>
</dbReference>
<dbReference type="AlphaFoldDB" id="A0A823J073"/>
<dbReference type="SUPFAM" id="SSF52540">
    <property type="entry name" value="P-loop containing nucleoside triphosphate hydrolases"/>
    <property type="match status" value="1"/>
</dbReference>
<protein>
    <submittedName>
        <fullName evidence="2">TraE, Type IV secretion system protein</fullName>
    </submittedName>
</protein>
<feature type="compositionally biased region" description="Basic and acidic residues" evidence="1">
    <location>
        <begin position="1"/>
        <end position="18"/>
    </location>
</feature>
<dbReference type="PANTHER" id="PTHR30121">
    <property type="entry name" value="UNCHARACTERIZED PROTEIN YJGR-RELATED"/>
    <property type="match status" value="1"/>
</dbReference>
<dbReference type="Gene3D" id="3.40.50.300">
    <property type="entry name" value="P-loop containing nucleotide triphosphate hydrolases"/>
    <property type="match status" value="2"/>
</dbReference>
<feature type="region of interest" description="Disordered" evidence="1">
    <location>
        <begin position="1"/>
        <end position="22"/>
    </location>
</feature>
<proteinExistence type="predicted"/>
<evidence type="ECO:0000256" key="1">
    <source>
        <dbReference type="SAM" id="MobiDB-lite"/>
    </source>
</evidence>
<gene>
    <name evidence="2" type="ORF">CW895_14655</name>
</gene>
<accession>A0A823J073</accession>
<dbReference type="EMBL" id="AABEKN010000008">
    <property type="protein sequence ID" value="EAG9355031.1"/>
    <property type="molecule type" value="Genomic_DNA"/>
</dbReference>
<reference evidence="2 3" key="1">
    <citation type="submission" date="2019-04" db="EMBL/GenBank/DDBJ databases">
        <authorList>
            <consortium name="GenomeTrakr network: Whole genome sequencing for foodborne pathogen traceback"/>
        </authorList>
    </citation>
    <scope>NUCLEOTIDE SEQUENCE [LARGE SCALE GENOMIC DNA]</scope>
    <source>
        <strain evidence="2 3">CFSAN072502</strain>
    </source>
</reference>
<name>A0A823J073_LISMN</name>
<organism evidence="2 3">
    <name type="scientific">Listeria monocytogenes</name>
    <dbReference type="NCBI Taxonomy" id="1639"/>
    <lineage>
        <taxon>Bacteria</taxon>
        <taxon>Bacillati</taxon>
        <taxon>Bacillota</taxon>
        <taxon>Bacilli</taxon>
        <taxon>Bacillales</taxon>
        <taxon>Listeriaceae</taxon>
        <taxon>Listeria</taxon>
    </lineage>
</organism>